<name>A0A6C0DX60_9ZZZZ</name>
<organism evidence="2">
    <name type="scientific">viral metagenome</name>
    <dbReference type="NCBI Taxonomy" id="1070528"/>
    <lineage>
        <taxon>unclassified sequences</taxon>
        <taxon>metagenomes</taxon>
        <taxon>organismal metagenomes</taxon>
    </lineage>
</organism>
<dbReference type="AlphaFoldDB" id="A0A6C0DX60"/>
<dbReference type="EMBL" id="MN739684">
    <property type="protein sequence ID" value="QHT21032.1"/>
    <property type="molecule type" value="Genomic_DNA"/>
</dbReference>
<evidence type="ECO:0000256" key="1">
    <source>
        <dbReference type="SAM" id="MobiDB-lite"/>
    </source>
</evidence>
<sequence length="102" mass="11856">MYNNISDLYKNLTDLDKSNGLLKNYFMLPGFNITENTNSNSTKNNSTNLEKDNEVINDSLFMKLLGFFDNTKNNQTQGLKRKPAKKQEKTFTRKQKSKPKQK</sequence>
<accession>A0A6C0DX60</accession>
<evidence type="ECO:0000313" key="2">
    <source>
        <dbReference type="EMBL" id="QHT21032.1"/>
    </source>
</evidence>
<feature type="compositionally biased region" description="Basic residues" evidence="1">
    <location>
        <begin position="92"/>
        <end position="102"/>
    </location>
</feature>
<proteinExistence type="predicted"/>
<reference evidence="2" key="1">
    <citation type="journal article" date="2020" name="Nature">
        <title>Giant virus diversity and host interactions through global metagenomics.</title>
        <authorList>
            <person name="Schulz F."/>
            <person name="Roux S."/>
            <person name="Paez-Espino D."/>
            <person name="Jungbluth S."/>
            <person name="Walsh D.A."/>
            <person name="Denef V.J."/>
            <person name="McMahon K.D."/>
            <person name="Konstantinidis K.T."/>
            <person name="Eloe-Fadrosh E.A."/>
            <person name="Kyrpides N.C."/>
            <person name="Woyke T."/>
        </authorList>
    </citation>
    <scope>NUCLEOTIDE SEQUENCE</scope>
    <source>
        <strain evidence="2">GVMAG-M-3300023174-75</strain>
    </source>
</reference>
<feature type="region of interest" description="Disordered" evidence="1">
    <location>
        <begin position="72"/>
        <end position="102"/>
    </location>
</feature>
<protein>
    <submittedName>
        <fullName evidence="2">Uncharacterized protein</fullName>
    </submittedName>
</protein>